<organism evidence="1 2">
    <name type="scientific">Paenibacillus shirakamiensis</name>
    <dbReference type="NCBI Taxonomy" id="1265935"/>
    <lineage>
        <taxon>Bacteria</taxon>
        <taxon>Bacillati</taxon>
        <taxon>Bacillota</taxon>
        <taxon>Bacilli</taxon>
        <taxon>Bacillales</taxon>
        <taxon>Paenibacillaceae</taxon>
        <taxon>Paenibacillus</taxon>
    </lineage>
</organism>
<evidence type="ECO:0000313" key="2">
    <source>
        <dbReference type="Proteomes" id="UP001519288"/>
    </source>
</evidence>
<reference evidence="1 2" key="1">
    <citation type="submission" date="2021-03" db="EMBL/GenBank/DDBJ databases">
        <title>Genomic Encyclopedia of Type Strains, Phase IV (KMG-IV): sequencing the most valuable type-strain genomes for metagenomic binning, comparative biology and taxonomic classification.</title>
        <authorList>
            <person name="Goeker M."/>
        </authorList>
    </citation>
    <scope>NUCLEOTIDE SEQUENCE [LARGE SCALE GENOMIC DNA]</scope>
    <source>
        <strain evidence="1 2">DSM 26806</strain>
    </source>
</reference>
<accession>A0ABS4JDX6</accession>
<evidence type="ECO:0000313" key="1">
    <source>
        <dbReference type="EMBL" id="MBP1999912.1"/>
    </source>
</evidence>
<gene>
    <name evidence="1" type="ORF">J2Z69_000931</name>
</gene>
<keyword evidence="2" id="KW-1185">Reference proteome</keyword>
<dbReference type="EMBL" id="JAGGLD010000001">
    <property type="protein sequence ID" value="MBP1999912.1"/>
    <property type="molecule type" value="Genomic_DNA"/>
</dbReference>
<proteinExistence type="predicted"/>
<protein>
    <submittedName>
        <fullName evidence="1">Uncharacterized protein</fullName>
    </submittedName>
</protein>
<comment type="caution">
    <text evidence="1">The sequence shown here is derived from an EMBL/GenBank/DDBJ whole genome shotgun (WGS) entry which is preliminary data.</text>
</comment>
<dbReference type="Proteomes" id="UP001519288">
    <property type="component" value="Unassembled WGS sequence"/>
</dbReference>
<sequence length="30" mass="3646">MLIEYAIVPVSPYVLKLLRRMKNDILRLMR</sequence>
<name>A0ABS4JDX6_9BACL</name>